<feature type="compositionally biased region" description="Gly residues" evidence="1">
    <location>
        <begin position="230"/>
        <end position="288"/>
    </location>
</feature>
<dbReference type="EMBL" id="CP159578">
    <property type="protein sequence ID" value="XCJ78481.1"/>
    <property type="molecule type" value="Genomic_DNA"/>
</dbReference>
<feature type="region of interest" description="Disordered" evidence="1">
    <location>
        <begin position="205"/>
        <end position="338"/>
    </location>
</feature>
<accession>A0AB74U2E0</accession>
<feature type="region of interest" description="Disordered" evidence="1">
    <location>
        <begin position="157"/>
        <end position="189"/>
    </location>
</feature>
<name>A0AB74U2E0_9GAMM</name>
<feature type="compositionally biased region" description="Low complexity" evidence="1">
    <location>
        <begin position="303"/>
        <end position="324"/>
    </location>
</feature>
<reference evidence="3" key="1">
    <citation type="submission" date="2024-06" db="EMBL/GenBank/DDBJ databases">
        <title>Complete genome of Salinicola endophyticus HNIBRBA4755.</title>
        <authorList>
            <person name="Shin S.Y."/>
            <person name="Kang H."/>
            <person name="Song J."/>
        </authorList>
    </citation>
    <scope>NUCLEOTIDE SEQUENCE</scope>
    <source>
        <strain evidence="3">HNIBRBA4755</strain>
    </source>
</reference>
<feature type="compositionally biased region" description="Low complexity" evidence="1">
    <location>
        <begin position="180"/>
        <end position="189"/>
    </location>
</feature>
<dbReference type="RefSeq" id="WP_353979476.1">
    <property type="nucleotide sequence ID" value="NZ_CP159578.1"/>
</dbReference>
<feature type="signal peptide" evidence="2">
    <location>
        <begin position="1"/>
        <end position="25"/>
    </location>
</feature>
<sequence>MHRFWLFVISSLVVSFLGAVFPANAFAYWAGGNASKDPSICSEPQLSQPIKCDSDVGTDGYFWYSWSAWEGDPKDIPAEDLAKGVYNIEYSDDQCRSIYDGKTVGVAVPSNALDSPTTVVTVAGCKLYQTPGVTFCTNFDNGTQNCYTEWKAESTGETSKFDAGVSSTTSSPFQLTDNPSSCSKGSYSSGGKSYCYIGGSTDLNIISVPDDEPDNGGSGSDSGDTSGGSDNTGGHTGTDGGGTGGSSGGGSSGSGGGGGSSGGGSSGGGSTGGGTSTGGGDTSNGGGDTSTDDDTTPTDDTDTPTQGDTGSNDGGSNDSGSNDSGDGEESEEPGDGLDAVLDAIGGVRKAINDGFSNLVDTFTNQDGAPSAADVESEFDGQGLTDDLMSQLDTQNEDVQGEITQRYRDLFEDDSSLLGQGLSYVKGVATAWLPEIPGGGGCVPLTFSFQGHTVTIECRVFDLIKAALSWLLFFFTCYQITMIALSYRSASEG</sequence>
<feature type="compositionally biased region" description="Polar residues" evidence="1">
    <location>
        <begin position="165"/>
        <end position="179"/>
    </location>
</feature>
<feature type="compositionally biased region" description="Acidic residues" evidence="1">
    <location>
        <begin position="325"/>
        <end position="335"/>
    </location>
</feature>
<feature type="chain" id="PRO_5044492650" evidence="2">
    <location>
        <begin position="26"/>
        <end position="492"/>
    </location>
</feature>
<evidence type="ECO:0000256" key="1">
    <source>
        <dbReference type="SAM" id="MobiDB-lite"/>
    </source>
</evidence>
<organism evidence="3">
    <name type="scientific">Salinicola endophyticus</name>
    <dbReference type="NCBI Taxonomy" id="1949083"/>
    <lineage>
        <taxon>Bacteria</taxon>
        <taxon>Pseudomonadati</taxon>
        <taxon>Pseudomonadota</taxon>
        <taxon>Gammaproteobacteria</taxon>
        <taxon>Oceanospirillales</taxon>
        <taxon>Halomonadaceae</taxon>
        <taxon>Salinicola</taxon>
    </lineage>
</organism>
<proteinExistence type="predicted"/>
<protein>
    <submittedName>
        <fullName evidence="3">Uncharacterized protein</fullName>
    </submittedName>
</protein>
<dbReference type="AlphaFoldDB" id="A0AB74U2E0"/>
<evidence type="ECO:0000313" key="3">
    <source>
        <dbReference type="EMBL" id="XCJ78481.1"/>
    </source>
</evidence>
<gene>
    <name evidence="3" type="ORF">ABV408_13685</name>
</gene>
<keyword evidence="2" id="KW-0732">Signal</keyword>
<evidence type="ECO:0000256" key="2">
    <source>
        <dbReference type="SAM" id="SignalP"/>
    </source>
</evidence>
<feature type="compositionally biased region" description="Acidic residues" evidence="1">
    <location>
        <begin position="290"/>
        <end position="302"/>
    </location>
</feature>